<keyword evidence="5" id="KW-0449">Lipoprotein</keyword>
<dbReference type="InterPro" id="IPR007485">
    <property type="entry name" value="LPS_assembly_LptE"/>
</dbReference>
<protein>
    <submittedName>
        <fullName evidence="6">Uncharacterized protein</fullName>
    </submittedName>
</protein>
<dbReference type="Pfam" id="PF04390">
    <property type="entry name" value="LptE"/>
    <property type="match status" value="1"/>
</dbReference>
<evidence type="ECO:0000313" key="6">
    <source>
        <dbReference type="EMBL" id="URJ25372.1"/>
    </source>
</evidence>
<evidence type="ECO:0000256" key="1">
    <source>
        <dbReference type="ARBA" id="ARBA00022729"/>
    </source>
</evidence>
<keyword evidence="2" id="KW-0472">Membrane</keyword>
<evidence type="ECO:0000256" key="2">
    <source>
        <dbReference type="ARBA" id="ARBA00023136"/>
    </source>
</evidence>
<reference evidence="6" key="1">
    <citation type="submission" date="2022-05" db="EMBL/GenBank/DDBJ databases">
        <title>Impact of host demography and evolutionary history on endosymbiont molecular evolution: a test in carpenter ants (Genus Camponotus) and their Blochmannia endosymbionts.</title>
        <authorList>
            <person name="Manthey J.D."/>
            <person name="Giron J.C."/>
            <person name="Hruska J.P."/>
        </authorList>
    </citation>
    <scope>NUCLEOTIDE SEQUENCE</scope>
    <source>
        <strain evidence="6">C-006</strain>
    </source>
</reference>
<evidence type="ECO:0000256" key="3">
    <source>
        <dbReference type="ARBA" id="ARBA00023139"/>
    </source>
</evidence>
<accession>A0ABY4SVK3</accession>
<keyword evidence="3" id="KW-0564">Palmitate</keyword>
<keyword evidence="4" id="KW-0998">Cell outer membrane</keyword>
<dbReference type="PANTHER" id="PTHR38098">
    <property type="entry name" value="LPS-ASSEMBLY LIPOPROTEIN LPTE"/>
    <property type="match status" value="1"/>
</dbReference>
<sequence length="174" mass="20183">MIASVMVEGCSYRLYKNTSNNLLYNSSIDGIETVLLSSYDPCHPIVSAIKTELYKKKINVFNDVNNDFFPRNSYIFYLHIVNVLERYITTSVFKNGEEAEYQLMLDVKINILIPPNKDWECIKVHLCRSLIGDPRSALSKSVQNNNIITEMYQDAAKKIIYKLFFYKKSLCILE</sequence>
<dbReference type="EMBL" id="CP097762">
    <property type="protein sequence ID" value="URJ25372.1"/>
    <property type="molecule type" value="Genomic_DNA"/>
</dbReference>
<evidence type="ECO:0000256" key="4">
    <source>
        <dbReference type="ARBA" id="ARBA00023237"/>
    </source>
</evidence>
<dbReference type="Proteomes" id="UP001056834">
    <property type="component" value="Chromosome"/>
</dbReference>
<dbReference type="RefSeq" id="WP_250223503.1">
    <property type="nucleotide sequence ID" value="NZ_CP097762.1"/>
</dbReference>
<evidence type="ECO:0000256" key="5">
    <source>
        <dbReference type="ARBA" id="ARBA00023288"/>
    </source>
</evidence>
<dbReference type="PANTHER" id="PTHR38098:SF1">
    <property type="entry name" value="LPS-ASSEMBLY LIPOPROTEIN LPTE"/>
    <property type="match status" value="1"/>
</dbReference>
<name>A0ABY4SVK3_9ENTR</name>
<gene>
    <name evidence="6" type="ORF">M9405_01460</name>
</gene>
<dbReference type="Gene3D" id="3.30.160.150">
    <property type="entry name" value="Lipoprotein like domain"/>
    <property type="match status" value="1"/>
</dbReference>
<keyword evidence="7" id="KW-1185">Reference proteome</keyword>
<organism evidence="6 7">
    <name type="scientific">Candidatus Blochmannia ocreatus</name>
    <name type="common">nom. nud.</name>
    <dbReference type="NCBI Taxonomy" id="251538"/>
    <lineage>
        <taxon>Bacteria</taxon>
        <taxon>Pseudomonadati</taxon>
        <taxon>Pseudomonadota</taxon>
        <taxon>Gammaproteobacteria</taxon>
        <taxon>Enterobacterales</taxon>
        <taxon>Enterobacteriaceae</taxon>
        <taxon>ant endosymbionts</taxon>
        <taxon>Candidatus Blochmanniella</taxon>
    </lineage>
</organism>
<keyword evidence="1" id="KW-0732">Signal</keyword>
<proteinExistence type="predicted"/>
<evidence type="ECO:0000313" key="7">
    <source>
        <dbReference type="Proteomes" id="UP001056834"/>
    </source>
</evidence>